<name>A0ABV8X844_9LACT</name>
<dbReference type="RefSeq" id="WP_378156161.1">
    <property type="nucleotide sequence ID" value="NZ_JBHSEC010000019.1"/>
</dbReference>
<proteinExistence type="predicted"/>
<gene>
    <name evidence="2" type="ORF">ACFOZY_12560</name>
</gene>
<comment type="caution">
    <text evidence="2">The sequence shown here is derived from an EMBL/GenBank/DDBJ whole genome shotgun (WGS) entry which is preliminary data.</text>
</comment>
<feature type="domain" description="Glycosyl transferase family 1" evidence="1">
    <location>
        <begin position="26"/>
        <end position="140"/>
    </location>
</feature>
<protein>
    <submittedName>
        <fullName evidence="2">Glycosyltransferase</fullName>
        <ecNumber evidence="2">2.4.-.-</ecNumber>
    </submittedName>
</protein>
<accession>A0ABV8X844</accession>
<sequence>MGGGDGLFNKEFPSFRFLESISVPIQFLIVCGKNNKLRKQLEVELINSKHHVKIFGFSENIQELMALSDLMITKPGGVSISEAMAMDLPLLIFHHLPGQEEENMEFLYRSGYAFIAKTEEDLSELINQLIYDSAPLRRMKVRIEQNHSTSSARDAIHLIVEAENRGQSPKIKNKSIVKKNLVWR</sequence>
<keyword evidence="3" id="KW-1185">Reference proteome</keyword>
<dbReference type="GO" id="GO:0016757">
    <property type="term" value="F:glycosyltransferase activity"/>
    <property type="evidence" value="ECO:0007669"/>
    <property type="project" value="UniProtKB-KW"/>
</dbReference>
<dbReference type="EMBL" id="JBHSEC010000019">
    <property type="protein sequence ID" value="MFC4411254.1"/>
    <property type="molecule type" value="Genomic_DNA"/>
</dbReference>
<evidence type="ECO:0000313" key="2">
    <source>
        <dbReference type="EMBL" id="MFC4411254.1"/>
    </source>
</evidence>
<evidence type="ECO:0000259" key="1">
    <source>
        <dbReference type="Pfam" id="PF00534"/>
    </source>
</evidence>
<keyword evidence="2" id="KW-0328">Glycosyltransferase</keyword>
<evidence type="ECO:0000313" key="3">
    <source>
        <dbReference type="Proteomes" id="UP001595817"/>
    </source>
</evidence>
<dbReference type="SUPFAM" id="SSF53756">
    <property type="entry name" value="UDP-Glycosyltransferase/glycogen phosphorylase"/>
    <property type="match status" value="1"/>
</dbReference>
<dbReference type="InterPro" id="IPR050519">
    <property type="entry name" value="Glycosyltransf_28_UgtP"/>
</dbReference>
<dbReference type="PANTHER" id="PTHR43025">
    <property type="entry name" value="MONOGALACTOSYLDIACYLGLYCEROL SYNTHASE"/>
    <property type="match status" value="1"/>
</dbReference>
<keyword evidence="2" id="KW-0808">Transferase</keyword>
<dbReference type="Gene3D" id="3.40.50.2000">
    <property type="entry name" value="Glycogen Phosphorylase B"/>
    <property type="match status" value="1"/>
</dbReference>
<organism evidence="2 3">
    <name type="scientific">Chungangia koreensis</name>
    <dbReference type="NCBI Taxonomy" id="752657"/>
    <lineage>
        <taxon>Bacteria</taxon>
        <taxon>Bacillati</taxon>
        <taxon>Bacillota</taxon>
        <taxon>Bacilli</taxon>
        <taxon>Lactobacillales</taxon>
        <taxon>Chungangia</taxon>
    </lineage>
</organism>
<dbReference type="InterPro" id="IPR001296">
    <property type="entry name" value="Glyco_trans_1"/>
</dbReference>
<dbReference type="PANTHER" id="PTHR43025:SF3">
    <property type="entry name" value="MONOGALACTOSYLDIACYLGLYCEROL SYNTHASE 1, CHLOROPLASTIC"/>
    <property type="match status" value="1"/>
</dbReference>
<dbReference type="EC" id="2.4.-.-" evidence="2"/>
<dbReference type="Pfam" id="PF00534">
    <property type="entry name" value="Glycos_transf_1"/>
    <property type="match status" value="1"/>
</dbReference>
<dbReference type="Proteomes" id="UP001595817">
    <property type="component" value="Unassembled WGS sequence"/>
</dbReference>
<reference evidence="3" key="1">
    <citation type="journal article" date="2019" name="Int. J. Syst. Evol. Microbiol.">
        <title>The Global Catalogue of Microorganisms (GCM) 10K type strain sequencing project: providing services to taxonomists for standard genome sequencing and annotation.</title>
        <authorList>
            <consortium name="The Broad Institute Genomics Platform"/>
            <consortium name="The Broad Institute Genome Sequencing Center for Infectious Disease"/>
            <person name="Wu L."/>
            <person name="Ma J."/>
        </authorList>
    </citation>
    <scope>NUCLEOTIDE SEQUENCE [LARGE SCALE GENOMIC DNA]</scope>
    <source>
        <strain evidence="3">CCUG 59778</strain>
    </source>
</reference>